<organism evidence="1 2">
    <name type="scientific">Rhizobium lentis</name>
    <dbReference type="NCBI Taxonomy" id="1138194"/>
    <lineage>
        <taxon>Bacteria</taxon>
        <taxon>Pseudomonadati</taxon>
        <taxon>Pseudomonadota</taxon>
        <taxon>Alphaproteobacteria</taxon>
        <taxon>Hyphomicrobiales</taxon>
        <taxon>Rhizobiaceae</taxon>
        <taxon>Rhizobium/Agrobacterium group</taxon>
        <taxon>Rhizobium</taxon>
    </lineage>
</organism>
<accession>A0A9Q3QXM0</accession>
<name>A0A9Q3QXM0_9HYPH</name>
<evidence type="ECO:0000313" key="2">
    <source>
        <dbReference type="Proteomes" id="UP000749740"/>
    </source>
</evidence>
<gene>
    <name evidence="1" type="ORF">HJB63_01000</name>
</gene>
<comment type="caution">
    <text evidence="1">The sequence shown here is derived from an EMBL/GenBank/DDBJ whole genome shotgun (WGS) entry which is preliminary data.</text>
</comment>
<dbReference type="EMBL" id="JABDYC010000001">
    <property type="protein sequence ID" value="MBX5021172.1"/>
    <property type="molecule type" value="Genomic_DNA"/>
</dbReference>
<proteinExistence type="predicted"/>
<protein>
    <submittedName>
        <fullName evidence="1">Uncharacterized protein</fullName>
    </submittedName>
</protein>
<dbReference type="RefSeq" id="WP_221133322.1">
    <property type="nucleotide sequence ID" value="NZ_JABDYC010000001.1"/>
</dbReference>
<sequence>MSISTNLQQAHAWAEVCRDPAISEEERQHAQLNEALFERDYLAESEVCESASVQHGLEIALSTGPRPMNTEPPMIPRWR</sequence>
<dbReference type="Proteomes" id="UP000749740">
    <property type="component" value="Unassembled WGS sequence"/>
</dbReference>
<reference evidence="1" key="1">
    <citation type="submission" date="2020-04" db="EMBL/GenBank/DDBJ databases">
        <title>Global-level population genomics: horizontal gene transfer, symbiosis and evolution in Rhizobia.</title>
        <authorList>
            <person name="Gai Y."/>
        </authorList>
    </citation>
    <scope>NUCLEOTIDE SEQUENCE</scope>
    <source>
        <strain evidence="1">BLR57</strain>
    </source>
</reference>
<dbReference type="AlphaFoldDB" id="A0A9Q3QXM0"/>
<evidence type="ECO:0000313" key="1">
    <source>
        <dbReference type="EMBL" id="MBX5021172.1"/>
    </source>
</evidence>